<dbReference type="CDD" id="cd00009">
    <property type="entry name" value="AAA"/>
    <property type="match status" value="1"/>
</dbReference>
<dbReference type="Pfam" id="PF02954">
    <property type="entry name" value="HTH_8"/>
    <property type="match status" value="1"/>
</dbReference>
<dbReference type="SUPFAM" id="SSF52172">
    <property type="entry name" value="CheY-like"/>
    <property type="match status" value="1"/>
</dbReference>
<dbReference type="InterPro" id="IPR011006">
    <property type="entry name" value="CheY-like_superfamily"/>
</dbReference>
<dbReference type="InterPro" id="IPR003593">
    <property type="entry name" value="AAA+_ATPase"/>
</dbReference>
<dbReference type="PRINTS" id="PR01590">
    <property type="entry name" value="HTHFIS"/>
</dbReference>
<sequence length="447" mass="50000">MKDKTILIVDDSYDILEVLHRQLSTLKYRTFQATDVTDAIDILQNSAVDLLITDLKMPGIDGMELVKYASEHFPDVPVLVITGFPSVSGAIEAVKSGAMEYLIKPFTTQELKIAVEKAFKETKGGRPETPREVLRELNHSGLIGHSTALLEVLDLVYKVKNNRATVLITGESGTGKELVARAIHYNGKFAKAPFIPVNCGAIPENLLESELFGFVKGAFTGAQETRAGFFQAADGGTIFLDEIGNASLPVQNRLLRVIQEKEISMIGANKPQKINVRIIAATNNDLFKMTKSGSFREDLYYRLNVISIHTPSLKDRKEDIPLLAKYFIKKYSKEFQKKELSITAKAASLLIRHSWPGNIRELENVIQRAVIMADTEIGVAQLSEYLKMPQPRLNEKHNDEGEFMTLREFERSYIMKVLTAVNNNKTKAAEILGIDRKTLRLKLASPY</sequence>
<keyword evidence="10" id="KW-1185">Reference proteome</keyword>
<evidence type="ECO:0000256" key="1">
    <source>
        <dbReference type="ARBA" id="ARBA00022741"/>
    </source>
</evidence>
<accession>A0ABW9RYY2</accession>
<keyword evidence="6" id="KW-0597">Phosphoprotein</keyword>
<reference evidence="9 10" key="1">
    <citation type="submission" date="2019-02" db="EMBL/GenBank/DDBJ databases">
        <authorList>
            <person name="Goldberg S.R."/>
            <person name="Haltli B.A."/>
            <person name="Correa H."/>
            <person name="Russell K.G."/>
        </authorList>
    </citation>
    <scope>NUCLEOTIDE SEQUENCE [LARGE SCALE GENOMIC DNA]</scope>
    <source>
        <strain evidence="9 10">JCM 16186</strain>
    </source>
</reference>
<dbReference type="Gene3D" id="1.10.10.60">
    <property type="entry name" value="Homeodomain-like"/>
    <property type="match status" value="1"/>
</dbReference>
<dbReference type="InterPro" id="IPR025944">
    <property type="entry name" value="Sigma_54_int_dom_CS"/>
</dbReference>
<dbReference type="PROSITE" id="PS50045">
    <property type="entry name" value="SIGMA54_INTERACT_4"/>
    <property type="match status" value="1"/>
</dbReference>
<dbReference type="EMBL" id="SMLW01000676">
    <property type="protein sequence ID" value="MTI28947.1"/>
    <property type="molecule type" value="Genomic_DNA"/>
</dbReference>
<keyword evidence="5" id="KW-0804">Transcription</keyword>
<dbReference type="InterPro" id="IPR001789">
    <property type="entry name" value="Sig_transdc_resp-reg_receiver"/>
</dbReference>
<dbReference type="Pfam" id="PF00158">
    <property type="entry name" value="Sigma54_activat"/>
    <property type="match status" value="1"/>
</dbReference>
<dbReference type="InterPro" id="IPR009057">
    <property type="entry name" value="Homeodomain-like_sf"/>
</dbReference>
<proteinExistence type="predicted"/>
<evidence type="ECO:0000259" key="7">
    <source>
        <dbReference type="PROSITE" id="PS50045"/>
    </source>
</evidence>
<name>A0ABW9RYY2_9BACT</name>
<dbReference type="PANTHER" id="PTHR32071:SF57">
    <property type="entry name" value="C4-DICARBOXYLATE TRANSPORT TRANSCRIPTIONAL REGULATORY PROTEIN DCTD"/>
    <property type="match status" value="1"/>
</dbReference>
<dbReference type="SMART" id="SM00382">
    <property type="entry name" value="AAA"/>
    <property type="match status" value="1"/>
</dbReference>
<feature type="modified residue" description="4-aspartylphosphate" evidence="6">
    <location>
        <position position="54"/>
    </location>
</feature>
<feature type="domain" description="Sigma-54 factor interaction" evidence="7">
    <location>
        <begin position="142"/>
        <end position="371"/>
    </location>
</feature>
<organism evidence="9 10">
    <name type="scientific">Fulvivirga kasyanovii</name>
    <dbReference type="NCBI Taxonomy" id="396812"/>
    <lineage>
        <taxon>Bacteria</taxon>
        <taxon>Pseudomonadati</taxon>
        <taxon>Bacteroidota</taxon>
        <taxon>Cytophagia</taxon>
        <taxon>Cytophagales</taxon>
        <taxon>Fulvivirgaceae</taxon>
        <taxon>Fulvivirga</taxon>
    </lineage>
</organism>
<dbReference type="SUPFAM" id="SSF52540">
    <property type="entry name" value="P-loop containing nucleoside triphosphate hydrolases"/>
    <property type="match status" value="1"/>
</dbReference>
<keyword evidence="4" id="KW-0238">DNA-binding</keyword>
<dbReference type="RefSeq" id="WP_155176964.1">
    <property type="nucleotide sequence ID" value="NZ_BAAAFL010000012.1"/>
</dbReference>
<dbReference type="Pfam" id="PF00072">
    <property type="entry name" value="Response_reg"/>
    <property type="match status" value="1"/>
</dbReference>
<dbReference type="PROSITE" id="PS00688">
    <property type="entry name" value="SIGMA54_INTERACT_3"/>
    <property type="match status" value="1"/>
</dbReference>
<dbReference type="PANTHER" id="PTHR32071">
    <property type="entry name" value="TRANSCRIPTIONAL REGULATORY PROTEIN"/>
    <property type="match status" value="1"/>
</dbReference>
<evidence type="ECO:0000259" key="8">
    <source>
        <dbReference type="PROSITE" id="PS50110"/>
    </source>
</evidence>
<evidence type="ECO:0000256" key="3">
    <source>
        <dbReference type="ARBA" id="ARBA00023015"/>
    </source>
</evidence>
<dbReference type="InterPro" id="IPR002078">
    <property type="entry name" value="Sigma_54_int"/>
</dbReference>
<evidence type="ECO:0000256" key="4">
    <source>
        <dbReference type="ARBA" id="ARBA00023125"/>
    </source>
</evidence>
<evidence type="ECO:0000256" key="5">
    <source>
        <dbReference type="ARBA" id="ARBA00023163"/>
    </source>
</evidence>
<dbReference type="PROSITE" id="PS00675">
    <property type="entry name" value="SIGMA54_INTERACT_1"/>
    <property type="match status" value="1"/>
</dbReference>
<dbReference type="Pfam" id="PF25601">
    <property type="entry name" value="AAA_lid_14"/>
    <property type="match status" value="1"/>
</dbReference>
<protein>
    <submittedName>
        <fullName evidence="9">Sigma-54-dependent Fis family transcriptional regulator</fullName>
    </submittedName>
</protein>
<dbReference type="InterPro" id="IPR002197">
    <property type="entry name" value="HTH_Fis"/>
</dbReference>
<dbReference type="InterPro" id="IPR058031">
    <property type="entry name" value="AAA_lid_NorR"/>
</dbReference>
<evidence type="ECO:0000313" key="10">
    <source>
        <dbReference type="Proteomes" id="UP000798808"/>
    </source>
</evidence>
<dbReference type="InterPro" id="IPR027417">
    <property type="entry name" value="P-loop_NTPase"/>
</dbReference>
<gene>
    <name evidence="9" type="ORF">E1163_28560</name>
</gene>
<feature type="domain" description="Response regulatory" evidence="8">
    <location>
        <begin position="5"/>
        <end position="119"/>
    </location>
</feature>
<dbReference type="Proteomes" id="UP000798808">
    <property type="component" value="Unassembled WGS sequence"/>
</dbReference>
<dbReference type="SUPFAM" id="SSF46689">
    <property type="entry name" value="Homeodomain-like"/>
    <property type="match status" value="1"/>
</dbReference>
<dbReference type="PROSITE" id="PS00676">
    <property type="entry name" value="SIGMA54_INTERACT_2"/>
    <property type="match status" value="1"/>
</dbReference>
<dbReference type="SMART" id="SM00448">
    <property type="entry name" value="REC"/>
    <property type="match status" value="1"/>
</dbReference>
<dbReference type="InterPro" id="IPR025943">
    <property type="entry name" value="Sigma_54_int_dom_ATP-bd_2"/>
</dbReference>
<dbReference type="Gene3D" id="3.40.50.2300">
    <property type="match status" value="1"/>
</dbReference>
<evidence type="ECO:0000313" key="9">
    <source>
        <dbReference type="EMBL" id="MTI28947.1"/>
    </source>
</evidence>
<evidence type="ECO:0000256" key="6">
    <source>
        <dbReference type="PROSITE-ProRule" id="PRU00169"/>
    </source>
</evidence>
<keyword evidence="2" id="KW-0067">ATP-binding</keyword>
<dbReference type="Gene3D" id="3.40.50.300">
    <property type="entry name" value="P-loop containing nucleotide triphosphate hydrolases"/>
    <property type="match status" value="1"/>
</dbReference>
<dbReference type="Gene3D" id="1.10.8.60">
    <property type="match status" value="1"/>
</dbReference>
<keyword evidence="1" id="KW-0547">Nucleotide-binding</keyword>
<dbReference type="PROSITE" id="PS50110">
    <property type="entry name" value="RESPONSE_REGULATORY"/>
    <property type="match status" value="1"/>
</dbReference>
<dbReference type="InterPro" id="IPR025662">
    <property type="entry name" value="Sigma_54_int_dom_ATP-bd_1"/>
</dbReference>
<evidence type="ECO:0000256" key="2">
    <source>
        <dbReference type="ARBA" id="ARBA00022840"/>
    </source>
</evidence>
<comment type="caution">
    <text evidence="9">The sequence shown here is derived from an EMBL/GenBank/DDBJ whole genome shotgun (WGS) entry which is preliminary data.</text>
</comment>
<keyword evidence="3" id="KW-0805">Transcription regulation</keyword>